<evidence type="ECO:0000256" key="1">
    <source>
        <dbReference type="SAM" id="MobiDB-lite"/>
    </source>
</evidence>
<evidence type="ECO:0000313" key="3">
    <source>
        <dbReference type="Proteomes" id="UP000229901"/>
    </source>
</evidence>
<feature type="compositionally biased region" description="Polar residues" evidence="1">
    <location>
        <begin position="28"/>
        <end position="41"/>
    </location>
</feature>
<sequence length="145" mass="16473">MLRYGLLFLLTLSFFSLDCSNEESSHISHQSPTNIHHSPNPATHRPQPEVKPWFTITTVNSGESDTSFEAFLYYACRDWSRHQGPGAYKKWCEDESGLKSLITATCACNGWENDCHPTFTGMTEEGLMTREEVEFTICAWTAEIN</sequence>
<gene>
    <name evidence="2" type="ORF">COT97_01845</name>
</gene>
<accession>A0A2H0V5J5</accession>
<feature type="region of interest" description="Disordered" evidence="1">
    <location>
        <begin position="28"/>
        <end position="48"/>
    </location>
</feature>
<evidence type="ECO:0000313" key="2">
    <source>
        <dbReference type="EMBL" id="PIR94335.1"/>
    </source>
</evidence>
<dbReference type="Proteomes" id="UP000229901">
    <property type="component" value="Unassembled WGS sequence"/>
</dbReference>
<reference evidence="3" key="1">
    <citation type="submission" date="2017-09" db="EMBL/GenBank/DDBJ databases">
        <title>Depth-based differentiation of microbial function through sediment-hosted aquifers and enrichment of novel symbionts in the deep terrestrial subsurface.</title>
        <authorList>
            <person name="Probst A.J."/>
            <person name="Ladd B."/>
            <person name="Jarett J.K."/>
            <person name="Geller-Mcgrath D.E."/>
            <person name="Sieber C.M.K."/>
            <person name="Emerson J.B."/>
            <person name="Anantharaman K."/>
            <person name="Thomas B.C."/>
            <person name="Malmstrom R."/>
            <person name="Stieglmeier M."/>
            <person name="Klingl A."/>
            <person name="Woyke T."/>
            <person name="Ryan C.M."/>
            <person name="Banfield J.F."/>
        </authorList>
    </citation>
    <scope>NUCLEOTIDE SEQUENCE [LARGE SCALE GENOMIC DNA]</scope>
</reference>
<comment type="caution">
    <text evidence="2">The sequence shown here is derived from an EMBL/GenBank/DDBJ whole genome shotgun (WGS) entry which is preliminary data.</text>
</comment>
<name>A0A2H0V5J5_9BACT</name>
<dbReference type="AlphaFoldDB" id="A0A2H0V5J5"/>
<proteinExistence type="predicted"/>
<organism evidence="2 3">
    <name type="scientific">Candidatus Falkowbacteria bacterium CG10_big_fil_rev_8_21_14_0_10_39_11</name>
    <dbReference type="NCBI Taxonomy" id="1974565"/>
    <lineage>
        <taxon>Bacteria</taxon>
        <taxon>Candidatus Falkowiibacteriota</taxon>
    </lineage>
</organism>
<dbReference type="EMBL" id="PFAP01000009">
    <property type="protein sequence ID" value="PIR94335.1"/>
    <property type="molecule type" value="Genomic_DNA"/>
</dbReference>
<protein>
    <submittedName>
        <fullName evidence="2">Uncharacterized protein</fullName>
    </submittedName>
</protein>